<keyword evidence="2" id="KW-1185">Reference proteome</keyword>
<keyword evidence="1" id="KW-0614">Plasmid</keyword>
<protein>
    <submittedName>
        <fullName evidence="1">Uncharacterized protein</fullName>
    </submittedName>
</protein>
<proteinExistence type="predicted"/>
<accession>A0ABZ2XYY6</accession>
<dbReference type="Proteomes" id="UP001623232">
    <property type="component" value="Plasmid unnamed4"/>
</dbReference>
<evidence type="ECO:0000313" key="1">
    <source>
        <dbReference type="EMBL" id="WZK91309.1"/>
    </source>
</evidence>
<dbReference type="EMBL" id="CP123585">
    <property type="protein sequence ID" value="WZK91309.1"/>
    <property type="molecule type" value="Genomic_DNA"/>
</dbReference>
<sequence>MVKEPSALEAKLKLLATFVAFLGIAWGATEFLISKRLEAKRPFLDYQLEMYRDAVSTVSVLATAGRDTPEWKTAERRFFELYWGELVLVENSRVEAEMAAFKTALEDGSPYLRTRSYCLSHELRRSLDKSWSVKLWRFDKDVDCSPPPFDTSKG</sequence>
<dbReference type="RefSeq" id="WP_343212016.1">
    <property type="nucleotide sequence ID" value="NZ_CP123585.1"/>
</dbReference>
<evidence type="ECO:0000313" key="2">
    <source>
        <dbReference type="Proteomes" id="UP001623232"/>
    </source>
</evidence>
<organism evidence="1 2">
    <name type="scientific">Aliisedimentitalea scapharcae</name>
    <dbReference type="NCBI Taxonomy" id="1524259"/>
    <lineage>
        <taxon>Bacteria</taxon>
        <taxon>Pseudomonadati</taxon>
        <taxon>Pseudomonadota</taxon>
        <taxon>Alphaproteobacteria</taxon>
        <taxon>Rhodobacterales</taxon>
        <taxon>Roseobacteraceae</taxon>
        <taxon>Aliisedimentitalea</taxon>
    </lineage>
</organism>
<name>A0ABZ2XYY6_9RHOB</name>
<reference evidence="1 2" key="1">
    <citation type="submission" date="2023-04" db="EMBL/GenBank/DDBJ databases">
        <title>Complete genome sequence of Alisedimentitalea scapharcae.</title>
        <authorList>
            <person name="Rong J.-C."/>
            <person name="Yi M.-L."/>
            <person name="Zhao Q."/>
        </authorList>
    </citation>
    <scope>NUCLEOTIDE SEQUENCE [LARGE SCALE GENOMIC DNA]</scope>
    <source>
        <strain evidence="1 2">KCTC 42119</strain>
        <plasmid evidence="1 2">unnamed4</plasmid>
    </source>
</reference>
<gene>
    <name evidence="1" type="ORF">QEZ52_21225</name>
</gene>
<geneLocation type="plasmid" evidence="1 2">
    <name>unnamed4</name>
</geneLocation>